<gene>
    <name evidence="2" type="ORF">DL762_004954</name>
</gene>
<accession>A0ABY0H6M8</accession>
<evidence type="ECO:0000313" key="2">
    <source>
        <dbReference type="EMBL" id="RYO85982.1"/>
    </source>
</evidence>
<organism evidence="2 3">
    <name type="scientific">Monosporascus cannonballus</name>
    <dbReference type="NCBI Taxonomy" id="155416"/>
    <lineage>
        <taxon>Eukaryota</taxon>
        <taxon>Fungi</taxon>
        <taxon>Dikarya</taxon>
        <taxon>Ascomycota</taxon>
        <taxon>Pezizomycotina</taxon>
        <taxon>Sordariomycetes</taxon>
        <taxon>Xylariomycetidae</taxon>
        <taxon>Xylariales</taxon>
        <taxon>Xylariales incertae sedis</taxon>
        <taxon>Monosporascus</taxon>
    </lineage>
</organism>
<feature type="region of interest" description="Disordered" evidence="1">
    <location>
        <begin position="113"/>
        <end position="151"/>
    </location>
</feature>
<name>A0ABY0H6M8_9PEZI</name>
<sequence>MWIELSSATPFMIKIYCGGVNAVSAERHSEDPSTKFRCLKLNMDKGNIQDYIVAPEQLWVDGIATESGIVRRPQPSPHPIDASTHTEANLPFLDLCEESSGVEALKNVNEIEKDKGLAEGSEPSVKPRPVKLDRHGNAIPTGSQVDLSGDR</sequence>
<evidence type="ECO:0000313" key="3">
    <source>
        <dbReference type="Proteomes" id="UP000294003"/>
    </source>
</evidence>
<dbReference type="Proteomes" id="UP000294003">
    <property type="component" value="Unassembled WGS sequence"/>
</dbReference>
<dbReference type="EMBL" id="QJNS01000124">
    <property type="protein sequence ID" value="RYO85982.1"/>
    <property type="molecule type" value="Genomic_DNA"/>
</dbReference>
<feature type="compositionally biased region" description="Polar residues" evidence="1">
    <location>
        <begin position="140"/>
        <end position="151"/>
    </location>
</feature>
<keyword evidence="3" id="KW-1185">Reference proteome</keyword>
<comment type="caution">
    <text evidence="2">The sequence shown here is derived from an EMBL/GenBank/DDBJ whole genome shotgun (WGS) entry which is preliminary data.</text>
</comment>
<reference evidence="2 3" key="1">
    <citation type="submission" date="2018-06" db="EMBL/GenBank/DDBJ databases">
        <title>Complete Genomes of Monosporascus.</title>
        <authorList>
            <person name="Robinson A.J."/>
            <person name="Natvig D.O."/>
        </authorList>
    </citation>
    <scope>NUCLEOTIDE SEQUENCE [LARGE SCALE GENOMIC DNA]</scope>
    <source>
        <strain evidence="2 3">CBS 609.92</strain>
    </source>
</reference>
<protein>
    <submittedName>
        <fullName evidence="2">Uncharacterized protein</fullName>
    </submittedName>
</protein>
<evidence type="ECO:0000256" key="1">
    <source>
        <dbReference type="SAM" id="MobiDB-lite"/>
    </source>
</evidence>
<proteinExistence type="predicted"/>